<gene>
    <name evidence="1" type="primary">SEP1</name>
</gene>
<accession>M4IU46</accession>
<feature type="non-terminal residue" evidence="1">
    <location>
        <position position="1"/>
    </location>
</feature>
<organism evidence="1">
    <name type="scientific">Cornus canadensis</name>
    <name type="common">Bunchberry dogwood</name>
    <name type="synonym">Chamaepericlymenum canadense</name>
    <dbReference type="NCBI Taxonomy" id="4282"/>
    <lineage>
        <taxon>Eukaryota</taxon>
        <taxon>Viridiplantae</taxon>
        <taxon>Streptophyta</taxon>
        <taxon>Embryophyta</taxon>
        <taxon>Tracheophyta</taxon>
        <taxon>Spermatophyta</taxon>
        <taxon>Magnoliopsida</taxon>
        <taxon>eudicotyledons</taxon>
        <taxon>Gunneridae</taxon>
        <taxon>Pentapetalae</taxon>
        <taxon>asterids</taxon>
        <taxon>Cornales</taxon>
        <taxon>Cornaceae</taxon>
        <taxon>Cornus</taxon>
    </lineage>
</organism>
<dbReference type="AlphaFoldDB" id="M4IU46"/>
<sequence length="107" mass="12055">TKTQFMLDQLSDFQTKEKMWLDANKALERKLDEMYANDHIQQSWAAGGDQQNPFAHHQHAAQSQGFFQSLDCDPTLQIGYNHVGTSQITAASTQVQNVSGMIPGWML</sequence>
<protein>
    <submittedName>
        <fullName evidence="1">Sepallata 1</fullName>
    </submittedName>
</protein>
<reference evidence="1" key="1">
    <citation type="submission" date="2012-03" db="EMBL/GenBank/DDBJ databases">
        <title>Cornus florida, but not C. canadensis, has significant expression of AP3, PI, SEP and AP1 as bracts become petaloid and genetic analysis of the evolution of petaloid bracts in dogwoods.</title>
        <authorList>
            <person name="Maturen N.M."/>
            <person name="Hu J.-M."/>
            <person name="Frohlich M.W."/>
        </authorList>
    </citation>
    <scope>NUCLEOTIDE SEQUENCE</scope>
</reference>
<proteinExistence type="evidence at transcript level"/>
<evidence type="ECO:0000313" key="1">
    <source>
        <dbReference type="EMBL" id="AGA61776.1"/>
    </source>
</evidence>
<dbReference type="EMBL" id="JQ753802">
    <property type="protein sequence ID" value="AGA61776.1"/>
    <property type="molecule type" value="mRNA"/>
</dbReference>
<name>M4IU46_CORCA</name>